<dbReference type="RefSeq" id="WP_002689825.1">
    <property type="nucleotide sequence ID" value="NZ_CM001794.1"/>
</dbReference>
<dbReference type="InterPro" id="IPR050109">
    <property type="entry name" value="HTH-type_TetR-like_transc_reg"/>
</dbReference>
<sequence length="222" mass="25902">MKNMDNNTEKIFADKDELNTRTKILHAAKQEFLNKEFADTNVRAIAEKAGVTTGALYNLFDNKDGIFEALVSGVFDEFLDIVAHRDVFDAENFGMKTSDLSAIIELSQRRFLKMVDFFYDNWDAMKLIVCCSKGSSYEHIFDKAIDLIDRKTLQWLKQDGVKLSRRIRFFIHVMVTISFENLKEIFYHNLKKTEAVDYVLDFNVYHCAGWKQYWMEQVKGNG</sequence>
<keyword evidence="3" id="KW-0804">Transcription</keyword>
<organism evidence="6">
    <name type="scientific">Treponema denticola H1-T</name>
    <dbReference type="NCBI Taxonomy" id="999431"/>
    <lineage>
        <taxon>Bacteria</taxon>
        <taxon>Pseudomonadati</taxon>
        <taxon>Spirochaetota</taxon>
        <taxon>Spirochaetia</taxon>
        <taxon>Spirochaetales</taxon>
        <taxon>Treponemataceae</taxon>
        <taxon>Treponema</taxon>
    </lineage>
</organism>
<comment type="caution">
    <text evidence="6">The sequence shown here is derived from an EMBL/GenBank/DDBJ whole genome shotgun (WGS) entry which is preliminary data.</text>
</comment>
<dbReference type="PANTHER" id="PTHR30055">
    <property type="entry name" value="HTH-TYPE TRANSCRIPTIONAL REGULATOR RUTR"/>
    <property type="match status" value="1"/>
</dbReference>
<dbReference type="PATRIC" id="fig|999431.4.peg.2746"/>
<dbReference type="AlphaFoldDB" id="M2BE26"/>
<keyword evidence="1" id="KW-0805">Transcription regulation</keyword>
<proteinExistence type="predicted"/>
<dbReference type="Pfam" id="PF00440">
    <property type="entry name" value="TetR_N"/>
    <property type="match status" value="1"/>
</dbReference>
<evidence type="ECO:0000313" key="6">
    <source>
        <dbReference type="EMBL" id="EMB27650.1"/>
    </source>
</evidence>
<dbReference type="PANTHER" id="PTHR30055:SF234">
    <property type="entry name" value="HTH-TYPE TRANSCRIPTIONAL REGULATOR BETI"/>
    <property type="match status" value="1"/>
</dbReference>
<name>M2BE26_TREDN</name>
<dbReference type="GO" id="GO:0003700">
    <property type="term" value="F:DNA-binding transcription factor activity"/>
    <property type="evidence" value="ECO:0007669"/>
    <property type="project" value="TreeGrafter"/>
</dbReference>
<dbReference type="PRINTS" id="PR00455">
    <property type="entry name" value="HTHTETR"/>
</dbReference>
<evidence type="ECO:0000256" key="2">
    <source>
        <dbReference type="ARBA" id="ARBA00023125"/>
    </source>
</evidence>
<dbReference type="Gene3D" id="1.10.357.10">
    <property type="entry name" value="Tetracycline Repressor, domain 2"/>
    <property type="match status" value="1"/>
</dbReference>
<evidence type="ECO:0000256" key="3">
    <source>
        <dbReference type="ARBA" id="ARBA00023163"/>
    </source>
</evidence>
<dbReference type="GO" id="GO:0000976">
    <property type="term" value="F:transcription cis-regulatory region binding"/>
    <property type="evidence" value="ECO:0007669"/>
    <property type="project" value="TreeGrafter"/>
</dbReference>
<gene>
    <name evidence="6" type="ORF">HMPREF9725_02647</name>
</gene>
<dbReference type="InterPro" id="IPR009057">
    <property type="entry name" value="Homeodomain-like_sf"/>
</dbReference>
<dbReference type="EMBL" id="AGDW01000026">
    <property type="protein sequence ID" value="EMB27650.1"/>
    <property type="molecule type" value="Genomic_DNA"/>
</dbReference>
<evidence type="ECO:0000256" key="4">
    <source>
        <dbReference type="PROSITE-ProRule" id="PRU00335"/>
    </source>
</evidence>
<protein>
    <recommendedName>
        <fullName evidence="5">HTH tetR-type domain-containing protein</fullName>
    </recommendedName>
</protein>
<dbReference type="HOGENOM" id="CLU_069356_6_0_12"/>
<reference evidence="6" key="1">
    <citation type="submission" date="2012-01" db="EMBL/GenBank/DDBJ databases">
        <title>The Genome Sequence of Treponema denticola H1-T.</title>
        <authorList>
            <consortium name="The Broad Institute Genome Sequencing Platform"/>
            <person name="Earl A."/>
            <person name="Ward D."/>
            <person name="Feldgarden M."/>
            <person name="Gevers D."/>
            <person name="Blanton J.M."/>
            <person name="Fenno C.J."/>
            <person name="Baranova O.V."/>
            <person name="Mathney J."/>
            <person name="Dewhirst F.E."/>
            <person name="Izard J."/>
            <person name="Young S.K."/>
            <person name="Zeng Q."/>
            <person name="Gargeya S."/>
            <person name="Fitzgerald M."/>
            <person name="Haas B."/>
            <person name="Abouelleil A."/>
            <person name="Alvarado L."/>
            <person name="Arachchi H.M."/>
            <person name="Berlin A."/>
            <person name="Chapman S.B."/>
            <person name="Gearin G."/>
            <person name="Goldberg J."/>
            <person name="Griggs A."/>
            <person name="Gujja S."/>
            <person name="Hansen M."/>
            <person name="Heiman D."/>
            <person name="Howarth C."/>
            <person name="Larimer J."/>
            <person name="Lui A."/>
            <person name="MacDonald P.J.P."/>
            <person name="McCowen C."/>
            <person name="Montmayeur A."/>
            <person name="Murphy C."/>
            <person name="Neiman D."/>
            <person name="Pearson M."/>
            <person name="Priest M."/>
            <person name="Roberts A."/>
            <person name="Saif S."/>
            <person name="Shea T."/>
            <person name="Sisk P."/>
            <person name="Stolte C."/>
            <person name="Sykes S."/>
            <person name="Wortman J."/>
            <person name="Nusbaum C."/>
            <person name="Birren B."/>
        </authorList>
    </citation>
    <scope>NUCLEOTIDE SEQUENCE [LARGE SCALE GENOMIC DNA]</scope>
    <source>
        <strain evidence="6">H1-T</strain>
    </source>
</reference>
<evidence type="ECO:0000256" key="1">
    <source>
        <dbReference type="ARBA" id="ARBA00023015"/>
    </source>
</evidence>
<feature type="domain" description="HTH tetR-type" evidence="5">
    <location>
        <begin position="18"/>
        <end position="78"/>
    </location>
</feature>
<dbReference type="Proteomes" id="UP000011708">
    <property type="component" value="Chromosome"/>
</dbReference>
<evidence type="ECO:0000259" key="5">
    <source>
        <dbReference type="PROSITE" id="PS50977"/>
    </source>
</evidence>
<dbReference type="InterPro" id="IPR001647">
    <property type="entry name" value="HTH_TetR"/>
</dbReference>
<accession>M2BE26</accession>
<dbReference type="GeneID" id="2739504"/>
<dbReference type="PROSITE" id="PS50977">
    <property type="entry name" value="HTH_TETR_2"/>
    <property type="match status" value="1"/>
</dbReference>
<feature type="DNA-binding region" description="H-T-H motif" evidence="4">
    <location>
        <begin position="41"/>
        <end position="60"/>
    </location>
</feature>
<keyword evidence="2 4" id="KW-0238">DNA-binding</keyword>
<dbReference type="SUPFAM" id="SSF46689">
    <property type="entry name" value="Homeodomain-like"/>
    <property type="match status" value="1"/>
</dbReference>